<dbReference type="InterPro" id="IPR050738">
    <property type="entry name" value="Sulfatase"/>
</dbReference>
<evidence type="ECO:0000256" key="4">
    <source>
        <dbReference type="ARBA" id="ARBA00022837"/>
    </source>
</evidence>
<evidence type="ECO:0000256" key="2">
    <source>
        <dbReference type="ARBA" id="ARBA00022723"/>
    </source>
</evidence>
<dbReference type="InterPro" id="IPR000917">
    <property type="entry name" value="Sulfatase_N"/>
</dbReference>
<dbReference type="PROSITE" id="PS00149">
    <property type="entry name" value="SULFATASE_2"/>
    <property type="match status" value="1"/>
</dbReference>
<name>A0A5C5XM70_9PLAN</name>
<comment type="caution">
    <text evidence="6">The sequence shown here is derived from an EMBL/GenBank/DDBJ whole genome shotgun (WGS) entry which is preliminary data.</text>
</comment>
<evidence type="ECO:0000313" key="6">
    <source>
        <dbReference type="EMBL" id="TWT63808.1"/>
    </source>
</evidence>
<dbReference type="Gene3D" id="3.30.1120.10">
    <property type="match status" value="1"/>
</dbReference>
<gene>
    <name evidence="6" type="primary">atsA_48</name>
    <name evidence="6" type="ORF">Pan54_45670</name>
</gene>
<dbReference type="EC" id="3.1.6.1" evidence="6"/>
<keyword evidence="7" id="KW-1185">Reference proteome</keyword>
<dbReference type="EMBL" id="SJPG01000001">
    <property type="protein sequence ID" value="TWT63808.1"/>
    <property type="molecule type" value="Genomic_DNA"/>
</dbReference>
<dbReference type="SUPFAM" id="SSF53649">
    <property type="entry name" value="Alkaline phosphatase-like"/>
    <property type="match status" value="1"/>
</dbReference>
<protein>
    <submittedName>
        <fullName evidence="6">Arylsulfatase</fullName>
        <ecNumber evidence="6">3.1.6.1</ecNumber>
    </submittedName>
</protein>
<evidence type="ECO:0000259" key="5">
    <source>
        <dbReference type="Pfam" id="PF00884"/>
    </source>
</evidence>
<dbReference type="Pfam" id="PF00884">
    <property type="entry name" value="Sulfatase"/>
    <property type="match status" value="1"/>
</dbReference>
<dbReference type="PANTHER" id="PTHR42693">
    <property type="entry name" value="ARYLSULFATASE FAMILY MEMBER"/>
    <property type="match status" value="1"/>
</dbReference>
<evidence type="ECO:0000256" key="3">
    <source>
        <dbReference type="ARBA" id="ARBA00022801"/>
    </source>
</evidence>
<keyword evidence="2" id="KW-0479">Metal-binding</keyword>
<evidence type="ECO:0000313" key="7">
    <source>
        <dbReference type="Proteomes" id="UP000316095"/>
    </source>
</evidence>
<organism evidence="6 7">
    <name type="scientific">Rubinisphaera italica</name>
    <dbReference type="NCBI Taxonomy" id="2527969"/>
    <lineage>
        <taxon>Bacteria</taxon>
        <taxon>Pseudomonadati</taxon>
        <taxon>Planctomycetota</taxon>
        <taxon>Planctomycetia</taxon>
        <taxon>Planctomycetales</taxon>
        <taxon>Planctomycetaceae</taxon>
        <taxon>Rubinisphaera</taxon>
    </lineage>
</organism>
<dbReference type="CDD" id="cd16025">
    <property type="entry name" value="PAS_like"/>
    <property type="match status" value="1"/>
</dbReference>
<dbReference type="GO" id="GO:0004065">
    <property type="term" value="F:arylsulfatase activity"/>
    <property type="evidence" value="ECO:0007669"/>
    <property type="project" value="UniProtKB-EC"/>
</dbReference>
<keyword evidence="4" id="KW-0106">Calcium</keyword>
<dbReference type="OrthoDB" id="9783154at2"/>
<sequence>MLNLKQHFQFLFLVSFFVGLSPLSGTIFAQPASPNIVVILADDMGFSDLGCYGSEIETPNIDALADNGLKFTQFYNTARCWPTRAALMTGLYPHQVNMAMNFGPNAPAGYTGVVPQSARMIPELLKTVGYRTYHVGKWHLNSRGPLHNETWPLARGYDHSYLMLRQDNFHNPKLLFDDKQRIERPGDQDPDYYVTTAFTDQAIRRLKEHQQNDSEKPFFLYLAHTAPHFPLHAKAEDVAKYLGKYRMGWDELRIRRHQKQLDSGLLNCKLSDRDPAAVAWETLSKEEQIEWDSRMATYAAMIDRIDVGVGRIVNQLKEMNAFQNTLIFVLSDNGSSAEYIVRGDGHQPGAAPGSRESYRCLEVGWSNAANTPFREHKMWTYEGGIATPLIVHWPNGVKFPGTQNASIGHVIDLLPTICDVAGAEYPQEYADQSTQSLPGVSLSASFENQEIPDREFLFWEHQGHKAIRKGDWKLVARRQEPWSLYNLKEDRSELHDVAETHRKIVSELATQWQKTAQETNVVEWNTFPQSQNRHTPEYREK</sequence>
<accession>A0A5C5XM70</accession>
<dbReference type="RefSeq" id="WP_146505589.1">
    <property type="nucleotide sequence ID" value="NZ_SJPG01000001.1"/>
</dbReference>
<keyword evidence="3 6" id="KW-0378">Hydrolase</keyword>
<reference evidence="6 7" key="1">
    <citation type="submission" date="2019-02" db="EMBL/GenBank/DDBJ databases">
        <title>Deep-cultivation of Planctomycetes and their phenomic and genomic characterization uncovers novel biology.</title>
        <authorList>
            <person name="Wiegand S."/>
            <person name="Jogler M."/>
            <person name="Boedeker C."/>
            <person name="Pinto D."/>
            <person name="Vollmers J."/>
            <person name="Rivas-Marin E."/>
            <person name="Kohn T."/>
            <person name="Peeters S.H."/>
            <person name="Heuer A."/>
            <person name="Rast P."/>
            <person name="Oberbeckmann S."/>
            <person name="Bunk B."/>
            <person name="Jeske O."/>
            <person name="Meyerdierks A."/>
            <person name="Storesund J.E."/>
            <person name="Kallscheuer N."/>
            <person name="Luecker S."/>
            <person name="Lage O.M."/>
            <person name="Pohl T."/>
            <person name="Merkel B.J."/>
            <person name="Hornburger P."/>
            <person name="Mueller R.-W."/>
            <person name="Bruemmer F."/>
            <person name="Labrenz M."/>
            <person name="Spormann A.M."/>
            <person name="Op Den Camp H."/>
            <person name="Overmann J."/>
            <person name="Amann R."/>
            <person name="Jetten M.S.M."/>
            <person name="Mascher T."/>
            <person name="Medema M.H."/>
            <person name="Devos D.P."/>
            <person name="Kaster A.-K."/>
            <person name="Ovreas L."/>
            <person name="Rohde M."/>
            <person name="Galperin M.Y."/>
            <person name="Jogler C."/>
        </authorList>
    </citation>
    <scope>NUCLEOTIDE SEQUENCE [LARGE SCALE GENOMIC DNA]</scope>
    <source>
        <strain evidence="6 7">Pan54</strain>
    </source>
</reference>
<dbReference type="Proteomes" id="UP000316095">
    <property type="component" value="Unassembled WGS sequence"/>
</dbReference>
<dbReference type="GO" id="GO:0046872">
    <property type="term" value="F:metal ion binding"/>
    <property type="evidence" value="ECO:0007669"/>
    <property type="project" value="UniProtKB-KW"/>
</dbReference>
<feature type="domain" description="Sulfatase N-terminal" evidence="5">
    <location>
        <begin position="34"/>
        <end position="423"/>
    </location>
</feature>
<evidence type="ECO:0000256" key="1">
    <source>
        <dbReference type="ARBA" id="ARBA00008779"/>
    </source>
</evidence>
<dbReference type="Gene3D" id="3.40.720.10">
    <property type="entry name" value="Alkaline Phosphatase, subunit A"/>
    <property type="match status" value="1"/>
</dbReference>
<comment type="similarity">
    <text evidence="1">Belongs to the sulfatase family.</text>
</comment>
<dbReference type="InterPro" id="IPR024607">
    <property type="entry name" value="Sulfatase_CS"/>
</dbReference>
<dbReference type="InterPro" id="IPR017850">
    <property type="entry name" value="Alkaline_phosphatase_core_sf"/>
</dbReference>
<dbReference type="AlphaFoldDB" id="A0A5C5XM70"/>
<proteinExistence type="inferred from homology"/>
<dbReference type="PANTHER" id="PTHR42693:SF53">
    <property type="entry name" value="ENDO-4-O-SULFATASE"/>
    <property type="match status" value="1"/>
</dbReference>